<evidence type="ECO:0000256" key="8">
    <source>
        <dbReference type="ARBA" id="ARBA00038435"/>
    </source>
</evidence>
<feature type="transmembrane region" description="Helical" evidence="9">
    <location>
        <begin position="245"/>
        <end position="263"/>
    </location>
</feature>
<gene>
    <name evidence="11" type="ORF">E5987_10445</name>
</gene>
<dbReference type="OrthoDB" id="9762978at2"/>
<evidence type="ECO:0000256" key="7">
    <source>
        <dbReference type="ARBA" id="ARBA00023136"/>
    </source>
</evidence>
<dbReference type="EMBL" id="WSRP01000037">
    <property type="protein sequence ID" value="MVX57608.1"/>
    <property type="molecule type" value="Genomic_DNA"/>
</dbReference>
<dbReference type="PANTHER" id="PTHR33451:SF3">
    <property type="entry name" value="MALATE-2H(+)_NA(+)-LACTATE ANTIPORTER"/>
    <property type="match status" value="1"/>
</dbReference>
<feature type="transmembrane region" description="Helical" evidence="9">
    <location>
        <begin position="6"/>
        <end position="39"/>
    </location>
</feature>
<evidence type="ECO:0000256" key="1">
    <source>
        <dbReference type="ARBA" id="ARBA00004651"/>
    </source>
</evidence>
<evidence type="ECO:0000256" key="6">
    <source>
        <dbReference type="ARBA" id="ARBA00022989"/>
    </source>
</evidence>
<evidence type="ECO:0000256" key="9">
    <source>
        <dbReference type="SAM" id="Phobius"/>
    </source>
</evidence>
<feature type="transmembrane region" description="Helical" evidence="9">
    <location>
        <begin position="221"/>
        <end position="238"/>
    </location>
</feature>
<comment type="caution">
    <text evidence="11">The sequence shown here is derived from an EMBL/GenBank/DDBJ whole genome shotgun (WGS) entry which is preliminary data.</text>
</comment>
<comment type="similarity">
    <text evidence="8">Belongs to the NhaC Na(+)/H(+) (TC 2.A.35) antiporter family.</text>
</comment>
<keyword evidence="3" id="KW-0050">Antiport</keyword>
<reference evidence="11 12" key="1">
    <citation type="submission" date="2019-12" db="EMBL/GenBank/DDBJ databases">
        <title>Microbes associate with the intestines of laboratory mice.</title>
        <authorList>
            <person name="Navarre W."/>
            <person name="Wong E."/>
        </authorList>
    </citation>
    <scope>NUCLEOTIDE SEQUENCE [LARGE SCALE GENOMIC DNA]</scope>
    <source>
        <strain evidence="11 12">NM82_D38</strain>
    </source>
</reference>
<dbReference type="PANTHER" id="PTHR33451">
    <property type="entry name" value="MALATE-2H(+)/NA(+)-LACTATE ANTIPORTER"/>
    <property type="match status" value="1"/>
</dbReference>
<evidence type="ECO:0000256" key="5">
    <source>
        <dbReference type="ARBA" id="ARBA00022692"/>
    </source>
</evidence>
<dbReference type="InterPro" id="IPR052180">
    <property type="entry name" value="NhaC_Na-H+_Antiporter"/>
</dbReference>
<name>A0A6L6YLH7_9BURK</name>
<keyword evidence="6 9" id="KW-1133">Transmembrane helix</keyword>
<dbReference type="AlphaFoldDB" id="A0A6L6YLH7"/>
<evidence type="ECO:0000313" key="12">
    <source>
        <dbReference type="Proteomes" id="UP000472580"/>
    </source>
</evidence>
<dbReference type="Pfam" id="PF03553">
    <property type="entry name" value="Na_H_antiporter"/>
    <property type="match status" value="1"/>
</dbReference>
<dbReference type="GO" id="GO:0015297">
    <property type="term" value="F:antiporter activity"/>
    <property type="evidence" value="ECO:0007669"/>
    <property type="project" value="UniProtKB-KW"/>
</dbReference>
<proteinExistence type="inferred from homology"/>
<dbReference type="RefSeq" id="WP_160336027.1">
    <property type="nucleotide sequence ID" value="NZ_CALPCR010000020.1"/>
</dbReference>
<protein>
    <submittedName>
        <fullName evidence="11">Sodium:proton antiporter</fullName>
    </submittedName>
</protein>
<evidence type="ECO:0000256" key="4">
    <source>
        <dbReference type="ARBA" id="ARBA00022475"/>
    </source>
</evidence>
<feature type="transmembrane region" description="Helical" evidence="9">
    <location>
        <begin position="59"/>
        <end position="79"/>
    </location>
</feature>
<organism evidence="11 12">
    <name type="scientific">Parasutterella muris</name>
    <dbReference type="NCBI Taxonomy" id="2565572"/>
    <lineage>
        <taxon>Bacteria</taxon>
        <taxon>Pseudomonadati</taxon>
        <taxon>Pseudomonadota</taxon>
        <taxon>Betaproteobacteria</taxon>
        <taxon>Burkholderiales</taxon>
        <taxon>Sutterellaceae</taxon>
        <taxon>Parasutterella</taxon>
    </lineage>
</organism>
<feature type="transmembrane region" description="Helical" evidence="9">
    <location>
        <begin position="408"/>
        <end position="427"/>
    </location>
</feature>
<feature type="transmembrane region" description="Helical" evidence="9">
    <location>
        <begin position="99"/>
        <end position="126"/>
    </location>
</feature>
<dbReference type="GO" id="GO:0005886">
    <property type="term" value="C:plasma membrane"/>
    <property type="evidence" value="ECO:0007669"/>
    <property type="project" value="UniProtKB-SubCell"/>
</dbReference>
<keyword evidence="7 9" id="KW-0472">Membrane</keyword>
<feature type="transmembrane region" description="Helical" evidence="9">
    <location>
        <begin position="184"/>
        <end position="201"/>
    </location>
</feature>
<evidence type="ECO:0000313" key="11">
    <source>
        <dbReference type="EMBL" id="MVX57608.1"/>
    </source>
</evidence>
<dbReference type="InterPro" id="IPR018461">
    <property type="entry name" value="Na/H_Antiport_NhaC-like_C"/>
</dbReference>
<keyword evidence="2" id="KW-0813">Transport</keyword>
<evidence type="ECO:0000256" key="2">
    <source>
        <dbReference type="ARBA" id="ARBA00022448"/>
    </source>
</evidence>
<evidence type="ECO:0000256" key="3">
    <source>
        <dbReference type="ARBA" id="ARBA00022449"/>
    </source>
</evidence>
<keyword evidence="5 9" id="KW-0812">Transmembrane</keyword>
<feature type="domain" description="Na+/H+ antiporter NhaC-like C-terminal" evidence="10">
    <location>
        <begin position="152"/>
        <end position="422"/>
    </location>
</feature>
<keyword evidence="12" id="KW-1185">Reference proteome</keyword>
<accession>A0A6L6YLH7</accession>
<comment type="subcellular location">
    <subcellularLocation>
        <location evidence="1">Cell membrane</location>
        <topology evidence="1">Multi-pass membrane protein</topology>
    </subcellularLocation>
</comment>
<keyword evidence="4" id="KW-1003">Cell membrane</keyword>
<evidence type="ECO:0000259" key="10">
    <source>
        <dbReference type="Pfam" id="PF03553"/>
    </source>
</evidence>
<feature type="transmembrane region" description="Helical" evidence="9">
    <location>
        <begin position="337"/>
        <end position="359"/>
    </location>
</feature>
<sequence>MELGVLGLFIAVLILCLATGFSIVYALLFGFLLFFLFGLLKGSSAKVLLKASLDSVKKVSTIIIVMLLIGALTASWRASGTVALLVSYASEVVTPQVCLFSTFLLNALLSTLIGTSFGTAATMGVVTMTMCVSMGVSPLWAGGAVLAGAFTGDRCSPVSTSAQLVCLVTSTDLYKNMALMVKTGWLPFTVSSLIYLAVGLFSDTKSASVDISSVLSREFVLNWYLLIPVFVMFGLVALKKDIKITIAASIAAASAVFMTVQGADWMSTAKMLVYGYQCRDAQAGSLMDGGGLVSMVQVSLIIMVSCTYAGLFEQTGLLKHIEGLVASLAARSGKYTAIVFTAFLTAAISCNQMLAVILTEQLCKKIEPDRQKMAISLEDTAIVIPPLLPWSIAGAVPVATIGAPQTCVVTALFLFLLPIFGIIRHSFSRISGSTSCR</sequence>
<dbReference type="Proteomes" id="UP000472580">
    <property type="component" value="Unassembled WGS sequence"/>
</dbReference>